<keyword evidence="6 7" id="KW-0472">Membrane</keyword>
<name>A0A854Q2E2_CRYNE</name>
<keyword evidence="3 7" id="KW-0813">Transport</keyword>
<dbReference type="GO" id="GO:0005381">
    <property type="term" value="F:iron ion transmembrane transporter activity"/>
    <property type="evidence" value="ECO:0007669"/>
    <property type="project" value="UniProtKB-UniRule"/>
</dbReference>
<dbReference type="Proteomes" id="UP000199727">
    <property type="component" value="Unassembled WGS sequence"/>
</dbReference>
<keyword evidence="5 7" id="KW-1133">Transmembrane helix</keyword>
<evidence type="ECO:0000256" key="1">
    <source>
        <dbReference type="ARBA" id="ARBA00004141"/>
    </source>
</evidence>
<sequence>MPSLVRIPSRARSTSSLTSASMSFSPTGLSVQCSGENQLPLLQSESVQAEESKLNTWALACLLLQHLSNTFNTGLYQFAIFLFLIEVYADTLVPASLVGLFSTLSGFVFSGWVGGLVDRIPRLKFIRFTIGGEKILIACNYALFIALFGPLRSVAEPAFHGQAEWTDVVTIWSILLSTIVFSIGINLANNGVTVAIERDWVITIAQGKPDHLTLLNTYMRRIDLFSKLMAPLFVSLLTAIQDYQMATFILLIISLGSFVTEFMWTEVVYKRFPILSEDEEIRKGNNTPSMGGHQFEENRVSSVELFKQWLKRERDDWIEFYHLPIFASSISISTIYLTTLSYDGTFISYLKAARGWNDTFIALMRGLCVITGLVGTWVMPRLEKKIGLERAGAWSIWFEICCLFPVSISFFAGAGKYGEHGPVWNSLVLFGGIALSRIGLWSFDLCQLKELQLALDDHPHRNRLTALQISLQNLFHLLKYAVTLSASTPKEFKWTALVSFGALLVGGCLYTVYLRGARGHLIHFDWYRKVM</sequence>
<dbReference type="Pfam" id="PF06963">
    <property type="entry name" value="FPN1"/>
    <property type="match status" value="1"/>
</dbReference>
<evidence type="ECO:0000256" key="4">
    <source>
        <dbReference type="ARBA" id="ARBA00022692"/>
    </source>
</evidence>
<reference evidence="8 9" key="1">
    <citation type="submission" date="2017-06" db="EMBL/GenBank/DDBJ databases">
        <title>Global population genomics of the pathogenic fungus Cryptococcus neoformans var. grubii.</title>
        <authorList>
            <person name="Cuomo C."/>
            <person name="Litvintseva A."/>
            <person name="Chen Y."/>
            <person name="Young S."/>
            <person name="Zeng Q."/>
            <person name="Chapman S."/>
            <person name="Gujja S."/>
            <person name="Saif S."/>
            <person name="Birren B."/>
        </authorList>
    </citation>
    <scope>NUCLEOTIDE SEQUENCE [LARGE SCALE GENOMIC DNA]</scope>
    <source>
        <strain evidence="8 9">Tu259-1</strain>
    </source>
</reference>
<protein>
    <recommendedName>
        <fullName evidence="7">Solute carrier family 40 member</fullName>
    </recommendedName>
</protein>
<feature type="transmembrane region" description="Helical" evidence="7">
    <location>
        <begin position="359"/>
        <end position="379"/>
    </location>
</feature>
<feature type="transmembrane region" description="Helical" evidence="7">
    <location>
        <begin position="125"/>
        <end position="149"/>
    </location>
</feature>
<feature type="transmembrane region" description="Helical" evidence="7">
    <location>
        <begin position="246"/>
        <end position="264"/>
    </location>
</feature>
<evidence type="ECO:0000313" key="9">
    <source>
        <dbReference type="Proteomes" id="UP000199727"/>
    </source>
</evidence>
<comment type="function">
    <text evidence="7">May be involved in iron transport and iron homeostasis.</text>
</comment>
<dbReference type="OrthoDB" id="648861at2759"/>
<evidence type="ECO:0000256" key="6">
    <source>
        <dbReference type="ARBA" id="ARBA00023136"/>
    </source>
</evidence>
<dbReference type="InterPro" id="IPR036259">
    <property type="entry name" value="MFS_trans_sf"/>
</dbReference>
<feature type="transmembrane region" description="Helical" evidence="7">
    <location>
        <begin position="320"/>
        <end position="339"/>
    </location>
</feature>
<feature type="transmembrane region" description="Helical" evidence="7">
    <location>
        <begin position="494"/>
        <end position="514"/>
    </location>
</feature>
<gene>
    <name evidence="8" type="ORF">C361_06740</name>
</gene>
<comment type="subcellular location">
    <subcellularLocation>
        <location evidence="1 7">Membrane</location>
        <topology evidence="1 7">Multi-pass membrane protein</topology>
    </subcellularLocation>
</comment>
<evidence type="ECO:0000256" key="3">
    <source>
        <dbReference type="ARBA" id="ARBA00022448"/>
    </source>
</evidence>
<dbReference type="PANTHER" id="PTHR11660:SF57">
    <property type="entry name" value="SOLUTE CARRIER FAMILY 40 MEMBER"/>
    <property type="match status" value="1"/>
</dbReference>
<feature type="transmembrane region" description="Helical" evidence="7">
    <location>
        <begin position="423"/>
        <end position="443"/>
    </location>
</feature>
<organism evidence="8 9">
    <name type="scientific">Cryptococcus neoformans Tu259-1</name>
    <dbReference type="NCBI Taxonomy" id="1230072"/>
    <lineage>
        <taxon>Eukaryota</taxon>
        <taxon>Fungi</taxon>
        <taxon>Dikarya</taxon>
        <taxon>Basidiomycota</taxon>
        <taxon>Agaricomycotina</taxon>
        <taxon>Tremellomycetes</taxon>
        <taxon>Tremellales</taxon>
        <taxon>Cryptococcaceae</taxon>
        <taxon>Cryptococcus</taxon>
        <taxon>Cryptococcus neoformans species complex</taxon>
    </lineage>
</organism>
<evidence type="ECO:0000256" key="5">
    <source>
        <dbReference type="ARBA" id="ARBA00022989"/>
    </source>
</evidence>
<keyword evidence="7" id="KW-0406">Ion transport</keyword>
<feature type="transmembrane region" description="Helical" evidence="7">
    <location>
        <begin position="169"/>
        <end position="188"/>
    </location>
</feature>
<feature type="transmembrane region" description="Helical" evidence="7">
    <location>
        <begin position="95"/>
        <end position="113"/>
    </location>
</feature>
<feature type="transmembrane region" description="Helical" evidence="7">
    <location>
        <begin position="73"/>
        <end position="89"/>
    </location>
</feature>
<proteinExistence type="inferred from homology"/>
<comment type="similarity">
    <text evidence="2 7">Belongs to the ferroportin (FP) (TC 2.A.100) family. SLC40A subfamily.</text>
</comment>
<feature type="transmembrane region" description="Helical" evidence="7">
    <location>
        <begin position="391"/>
        <end position="411"/>
    </location>
</feature>
<dbReference type="SUPFAM" id="SSF103473">
    <property type="entry name" value="MFS general substrate transporter"/>
    <property type="match status" value="1"/>
</dbReference>
<keyword evidence="4 7" id="KW-0812">Transmembrane</keyword>
<dbReference type="GO" id="GO:0016020">
    <property type="term" value="C:membrane"/>
    <property type="evidence" value="ECO:0007669"/>
    <property type="project" value="UniProtKB-SubCell"/>
</dbReference>
<evidence type="ECO:0000256" key="7">
    <source>
        <dbReference type="RuleBase" id="RU365065"/>
    </source>
</evidence>
<dbReference type="PANTHER" id="PTHR11660">
    <property type="entry name" value="SOLUTE CARRIER FAMILY 40 MEMBER"/>
    <property type="match status" value="1"/>
</dbReference>
<dbReference type="InterPro" id="IPR009716">
    <property type="entry name" value="Ferroportin-1"/>
</dbReference>
<evidence type="ECO:0000313" key="8">
    <source>
        <dbReference type="EMBL" id="OXG10707.1"/>
    </source>
</evidence>
<dbReference type="AlphaFoldDB" id="A0A854Q2E2"/>
<dbReference type="EMBL" id="AMKT01000101">
    <property type="protein sequence ID" value="OXG10707.1"/>
    <property type="molecule type" value="Genomic_DNA"/>
</dbReference>
<accession>A0A854Q2E2</accession>
<comment type="caution">
    <text evidence="8">The sequence shown here is derived from an EMBL/GenBank/DDBJ whole genome shotgun (WGS) entry which is preliminary data.</text>
</comment>
<evidence type="ECO:0000256" key="2">
    <source>
        <dbReference type="ARBA" id="ARBA00006279"/>
    </source>
</evidence>